<evidence type="ECO:0000313" key="2">
    <source>
        <dbReference type="Proteomes" id="UP001546774"/>
    </source>
</evidence>
<organism evidence="1 2">
    <name type="scientific">Lachnospira intestinalis</name>
    <dbReference type="NCBI Taxonomy" id="3133158"/>
    <lineage>
        <taxon>Bacteria</taxon>
        <taxon>Bacillati</taxon>
        <taxon>Bacillota</taxon>
        <taxon>Clostridia</taxon>
        <taxon>Lachnospirales</taxon>
        <taxon>Lachnospiraceae</taxon>
        <taxon>Lachnospira</taxon>
    </lineage>
</organism>
<keyword evidence="2" id="KW-1185">Reference proteome</keyword>
<feature type="non-terminal residue" evidence="1">
    <location>
        <position position="1"/>
    </location>
</feature>
<protein>
    <recommendedName>
        <fullName evidence="3">Transposase</fullName>
    </recommendedName>
</protein>
<evidence type="ECO:0000313" key="1">
    <source>
        <dbReference type="EMBL" id="MEQ2556071.1"/>
    </source>
</evidence>
<name>A0ABV1H8Q7_9FIRM</name>
<evidence type="ECO:0008006" key="3">
    <source>
        <dbReference type="Google" id="ProtNLM"/>
    </source>
</evidence>
<gene>
    <name evidence="1" type="ORF">WMO37_13830</name>
</gene>
<sequence length="120" mass="13285">EIACQMGDLNRYAKAAILDMSRKVIEHLAVKYKNVAKGVSRTMGGKVLNYEAKDILNRGRAEGRREGEASGIRIGEERTKIQIATKLLNMGNDIKSVAELAELPQETVEKLAQSISKEEK</sequence>
<comment type="caution">
    <text evidence="1">The sequence shown here is derived from an EMBL/GenBank/DDBJ whole genome shotgun (WGS) entry which is preliminary data.</text>
</comment>
<reference evidence="1" key="1">
    <citation type="submission" date="2024-03" db="EMBL/GenBank/DDBJ databases">
        <title>Human intestinal bacterial collection.</title>
        <authorList>
            <person name="Pauvert C."/>
            <person name="Hitch T.C.A."/>
            <person name="Clavel T."/>
        </authorList>
    </citation>
    <scope>NUCLEOTIDE SEQUENCE [LARGE SCALE GENOMIC DNA]</scope>
    <source>
        <strain evidence="1">CLA-AA-H89B</strain>
    </source>
</reference>
<accession>A0ABV1H8Q7</accession>
<dbReference type="Proteomes" id="UP001546774">
    <property type="component" value="Unassembled WGS sequence"/>
</dbReference>
<proteinExistence type="predicted"/>
<dbReference type="EMBL" id="JBBMFS010000016">
    <property type="protein sequence ID" value="MEQ2556071.1"/>
    <property type="molecule type" value="Genomic_DNA"/>
</dbReference>